<gene>
    <name evidence="2" type="ORF">g.1184</name>
</gene>
<evidence type="ECO:0000256" key="1">
    <source>
        <dbReference type="SAM" id="SignalP"/>
    </source>
</evidence>
<dbReference type="EMBL" id="GEDC01018705">
    <property type="protein sequence ID" value="JAS18593.1"/>
    <property type="molecule type" value="Transcribed_RNA"/>
</dbReference>
<dbReference type="AlphaFoldDB" id="A0A1B6CZ91"/>
<protein>
    <submittedName>
        <fullName evidence="2">Uncharacterized protein</fullName>
    </submittedName>
</protein>
<keyword evidence="1" id="KW-0732">Signal</keyword>
<feature type="chain" id="PRO_5008580925" evidence="1">
    <location>
        <begin position="21"/>
        <end position="254"/>
    </location>
</feature>
<proteinExistence type="predicted"/>
<organism evidence="2">
    <name type="scientific">Clastoptera arizonana</name>
    <name type="common">Arizona spittle bug</name>
    <dbReference type="NCBI Taxonomy" id="38151"/>
    <lineage>
        <taxon>Eukaryota</taxon>
        <taxon>Metazoa</taxon>
        <taxon>Ecdysozoa</taxon>
        <taxon>Arthropoda</taxon>
        <taxon>Hexapoda</taxon>
        <taxon>Insecta</taxon>
        <taxon>Pterygota</taxon>
        <taxon>Neoptera</taxon>
        <taxon>Paraneoptera</taxon>
        <taxon>Hemiptera</taxon>
        <taxon>Auchenorrhyncha</taxon>
        <taxon>Cercopoidea</taxon>
        <taxon>Clastopteridae</taxon>
        <taxon>Clastoptera</taxon>
    </lineage>
</organism>
<feature type="signal peptide" evidence="1">
    <location>
        <begin position="1"/>
        <end position="20"/>
    </location>
</feature>
<accession>A0A1B6CZ91</accession>
<evidence type="ECO:0000313" key="2">
    <source>
        <dbReference type="EMBL" id="JAS18593.1"/>
    </source>
</evidence>
<name>A0A1B6CZ91_9HEMI</name>
<sequence length="254" mass="31313">MHFCSLRTLLLFITVTLVVAYRRSRGKTFWNFRSRVFRGARETFRPFQEYTRRFSYRYMGKQPLFPIRKIHTTRRPFKLVKDDYYLESDFSSNTFESDPNEYEHKLVYKLTKKEKKKVKEIYKKVNYMDVKLTDIRMNMLKHCLNNLQNIHCQLYKMYNYLVEERKIMKLMRKIMVIQRYPEDNLLFKRLNYALNISKHLDEPELDPVRFQLRRAVDVLRVSKGLRKTLGLYGSNWTVNFTYKEIFYTRFDRRF</sequence>
<reference evidence="2" key="1">
    <citation type="submission" date="2015-12" db="EMBL/GenBank/DDBJ databases">
        <title>De novo transcriptome assembly of four potential Pierce s Disease insect vectors from Arizona vineyards.</title>
        <authorList>
            <person name="Tassone E.E."/>
        </authorList>
    </citation>
    <scope>NUCLEOTIDE SEQUENCE</scope>
</reference>